<dbReference type="GO" id="GO:0000139">
    <property type="term" value="C:Golgi membrane"/>
    <property type="evidence" value="ECO:0007669"/>
    <property type="project" value="UniProtKB-SubCell"/>
</dbReference>
<comment type="similarity">
    <text evidence="10">Belongs to the glycosyltransferase 14 family.</text>
</comment>
<keyword evidence="7 11" id="KW-1133">Transmembrane helix</keyword>
<evidence type="ECO:0000256" key="9">
    <source>
        <dbReference type="ARBA" id="ARBA00023180"/>
    </source>
</evidence>
<dbReference type="EMBL" id="JAHKSW010000005">
    <property type="protein sequence ID" value="KAG7332120.1"/>
    <property type="molecule type" value="Genomic_DNA"/>
</dbReference>
<reference evidence="12 13" key="1">
    <citation type="submission" date="2021-06" db="EMBL/GenBank/DDBJ databases">
        <title>Chromosome-level genome assembly of the red-tail catfish (Hemibagrus wyckioides).</title>
        <authorList>
            <person name="Shao F."/>
        </authorList>
    </citation>
    <scope>NUCLEOTIDE SEQUENCE [LARGE SCALE GENOMIC DNA]</scope>
    <source>
        <strain evidence="12">EC202008001</strain>
        <tissue evidence="12">Blood</tissue>
    </source>
</reference>
<keyword evidence="3" id="KW-0328">Glycosyltransferase</keyword>
<evidence type="ECO:0000256" key="11">
    <source>
        <dbReference type="SAM" id="Phobius"/>
    </source>
</evidence>
<keyword evidence="13" id="KW-1185">Reference proteome</keyword>
<evidence type="ECO:0000256" key="1">
    <source>
        <dbReference type="ARBA" id="ARBA00004323"/>
    </source>
</evidence>
<proteinExistence type="inferred from homology"/>
<evidence type="ECO:0000256" key="4">
    <source>
        <dbReference type="ARBA" id="ARBA00022679"/>
    </source>
</evidence>
<feature type="transmembrane region" description="Helical" evidence="11">
    <location>
        <begin position="47"/>
        <end position="67"/>
    </location>
</feature>
<evidence type="ECO:0008006" key="14">
    <source>
        <dbReference type="Google" id="ProtNLM"/>
    </source>
</evidence>
<accession>A0A9D3SQY9</accession>
<comment type="subcellular location">
    <subcellularLocation>
        <location evidence="1">Golgi apparatus membrane</location>
        <topology evidence="1">Single-pass type II membrane protein</topology>
    </subcellularLocation>
</comment>
<evidence type="ECO:0000256" key="6">
    <source>
        <dbReference type="ARBA" id="ARBA00022968"/>
    </source>
</evidence>
<keyword evidence="5 11" id="KW-0812">Transmembrane</keyword>
<dbReference type="PANTHER" id="PTHR19297:SF96">
    <property type="entry name" value="BETA-1,3-GALACTOSYL-O-GLYCOSYL-GLYCOPROTEIN BETA-1,6-N-ACETYLGLUCOSAMINYLTRANSFERASE"/>
    <property type="match status" value="1"/>
</dbReference>
<organism evidence="12 13">
    <name type="scientific">Hemibagrus wyckioides</name>
    <dbReference type="NCBI Taxonomy" id="337641"/>
    <lineage>
        <taxon>Eukaryota</taxon>
        <taxon>Metazoa</taxon>
        <taxon>Chordata</taxon>
        <taxon>Craniata</taxon>
        <taxon>Vertebrata</taxon>
        <taxon>Euteleostomi</taxon>
        <taxon>Actinopterygii</taxon>
        <taxon>Neopterygii</taxon>
        <taxon>Teleostei</taxon>
        <taxon>Ostariophysi</taxon>
        <taxon>Siluriformes</taxon>
        <taxon>Bagridae</taxon>
        <taxon>Hemibagrus</taxon>
    </lineage>
</organism>
<gene>
    <name evidence="12" type="ORF">KOW79_003954</name>
</gene>
<dbReference type="InterPro" id="IPR003406">
    <property type="entry name" value="Glyco_trans_14"/>
</dbReference>
<evidence type="ECO:0000256" key="5">
    <source>
        <dbReference type="ARBA" id="ARBA00022692"/>
    </source>
</evidence>
<evidence type="ECO:0000256" key="2">
    <source>
        <dbReference type="ARBA" id="ARBA00004922"/>
    </source>
</evidence>
<evidence type="ECO:0000256" key="3">
    <source>
        <dbReference type="ARBA" id="ARBA00022676"/>
    </source>
</evidence>
<dbReference type="GO" id="GO:0003829">
    <property type="term" value="F:beta-1,3-galactosyl-O-glycosyl-glycoprotein beta-1,6-N-acetylglucosaminyltransferase activity"/>
    <property type="evidence" value="ECO:0007669"/>
    <property type="project" value="TreeGrafter"/>
</dbReference>
<dbReference type="PANTHER" id="PTHR19297">
    <property type="entry name" value="GLYCOSYLTRANSFERASE 14 FAMILY MEMBER"/>
    <property type="match status" value="1"/>
</dbReference>
<keyword evidence="4" id="KW-0808">Transferase</keyword>
<evidence type="ECO:0000256" key="10">
    <source>
        <dbReference type="ARBA" id="ARBA00038150"/>
    </source>
</evidence>
<keyword evidence="6" id="KW-0735">Signal-anchor</keyword>
<dbReference type="Pfam" id="PF02485">
    <property type="entry name" value="Branch"/>
    <property type="match status" value="1"/>
</dbReference>
<keyword evidence="9" id="KW-0325">Glycoprotein</keyword>
<dbReference type="Proteomes" id="UP000824219">
    <property type="component" value="Linkage Group LG05"/>
</dbReference>
<name>A0A9D3SQY9_9TELE</name>
<comment type="pathway">
    <text evidence="2">Protein modification; protein glycosylation.</text>
</comment>
<comment type="caution">
    <text evidence="12">The sequence shown here is derived from an EMBL/GenBank/DDBJ whole genome shotgun (WGS) entry which is preliminary data.</text>
</comment>
<dbReference type="OrthoDB" id="2019572at2759"/>
<evidence type="ECO:0000256" key="8">
    <source>
        <dbReference type="ARBA" id="ARBA00023136"/>
    </source>
</evidence>
<dbReference type="AlphaFoldDB" id="A0A9D3SQY9"/>
<evidence type="ECO:0000313" key="13">
    <source>
        <dbReference type="Proteomes" id="UP000824219"/>
    </source>
</evidence>
<evidence type="ECO:0000256" key="7">
    <source>
        <dbReference type="ARBA" id="ARBA00022989"/>
    </source>
</evidence>
<evidence type="ECO:0000313" key="12">
    <source>
        <dbReference type="EMBL" id="KAG7332120.1"/>
    </source>
</evidence>
<protein>
    <recommendedName>
        <fullName evidence="14">Beta-1,3-galactosyl-O-glycosyl-glycoprotein beta-1,6-N-acetylglucosaminyltransferase</fullName>
    </recommendedName>
</protein>
<sequence length="458" mass="52836">MGLVHKKNPKGSATSWIKARSALFFTRKTTHTRLLMALINTRQRRSWMLLLSGAWLCVLILLISLIVNEKARINYRSLMFRDDETPEDDCNCEKILQGDLDEIKHAKILTITKGFKNITRITDEQYVKQAEDCEMFLRTRKYLLFPLSKEEEAFPVAYSIVVHHKVQNFERLLRSIYSPQNFYCIHVDKKAPQSTITAIGAIVSCIDNVFLASKKEEVVYASWSRVQADINCMKDLYQVSSRWKYFINLCGQDFPIKTNLEIVHALKALAGANSLETQITPANKGYRWKKQHQLINGRIQTTDQDKSPPPFGIKIFTGGAYIVVSRDFVRYVLEDPKAQVLMSWLNDTYSPDEFIWATMQRIPGVPGFLRAHPKYDITDIYSISRVIKWAGHEGALDAVYPACQGIHIRDICVYGAGDLQWIVNHHHLFANKFDTDFDPIAIRCLEKYLRHKALKNYH</sequence>
<keyword evidence="8 11" id="KW-0472">Membrane</keyword>